<dbReference type="OrthoDB" id="5814450at2759"/>
<feature type="non-terminal residue" evidence="1">
    <location>
        <position position="1"/>
    </location>
</feature>
<dbReference type="Proteomes" id="UP000053660">
    <property type="component" value="Unassembled WGS sequence"/>
</dbReference>
<organism evidence="1 2">
    <name type="scientific">Oesophagostomum dentatum</name>
    <name type="common">Nodular worm</name>
    <dbReference type="NCBI Taxonomy" id="61180"/>
    <lineage>
        <taxon>Eukaryota</taxon>
        <taxon>Metazoa</taxon>
        <taxon>Ecdysozoa</taxon>
        <taxon>Nematoda</taxon>
        <taxon>Chromadorea</taxon>
        <taxon>Rhabditida</taxon>
        <taxon>Rhabditina</taxon>
        <taxon>Rhabditomorpha</taxon>
        <taxon>Strongyloidea</taxon>
        <taxon>Strongylidae</taxon>
        <taxon>Oesophagostomum</taxon>
    </lineage>
</organism>
<accession>A0A0B1SNB4</accession>
<dbReference type="AlphaFoldDB" id="A0A0B1SNB4"/>
<evidence type="ECO:0000313" key="2">
    <source>
        <dbReference type="Proteomes" id="UP000053660"/>
    </source>
</evidence>
<gene>
    <name evidence="1" type="ORF">OESDEN_15639</name>
</gene>
<protein>
    <submittedName>
        <fullName evidence="1">Uncharacterized protein</fullName>
    </submittedName>
</protein>
<dbReference type="EMBL" id="KN567389">
    <property type="protein sequence ID" value="KHJ84645.1"/>
    <property type="molecule type" value="Genomic_DNA"/>
</dbReference>
<name>A0A0B1SNB4_OESDE</name>
<reference evidence="1 2" key="1">
    <citation type="submission" date="2014-03" db="EMBL/GenBank/DDBJ databases">
        <title>Draft genome of the hookworm Oesophagostomum dentatum.</title>
        <authorList>
            <person name="Mitreva M."/>
        </authorList>
    </citation>
    <scope>NUCLEOTIDE SEQUENCE [LARGE SCALE GENOMIC DNA]</scope>
    <source>
        <strain evidence="1 2">OD-Hann</strain>
    </source>
</reference>
<evidence type="ECO:0000313" key="1">
    <source>
        <dbReference type="EMBL" id="KHJ84645.1"/>
    </source>
</evidence>
<sequence length="96" mass="11215">YTYADLLKVVEWVEPIVKVCDRLRSLGDPIAIVEGVRADDLHNIQTHPEQDFEEIMTEIENEREIAERSRQKVPIARRRGPLRTRCTNPDQLTIFT</sequence>
<dbReference type="Gene3D" id="1.10.472.10">
    <property type="entry name" value="Cyclin-like"/>
    <property type="match status" value="1"/>
</dbReference>
<keyword evidence="2" id="KW-1185">Reference proteome</keyword>
<proteinExistence type="predicted"/>